<dbReference type="EMBL" id="JYNL01000009">
    <property type="protein sequence ID" value="KMO82486.1"/>
    <property type="molecule type" value="Genomic_DNA"/>
</dbReference>
<gene>
    <name evidence="2" type="ORF">MCHLDSM_01109</name>
</gene>
<dbReference type="AlphaFoldDB" id="A0A0J6ZCQ3"/>
<accession>A0A0J6ZCQ3</accession>
<reference evidence="2 3" key="1">
    <citation type="journal article" date="2015" name="Genome Biol. Evol.">
        <title>Characterization of Three Mycobacterium spp. with Potential Use in Bioremediation by Genome Sequencing and Comparative Genomics.</title>
        <authorList>
            <person name="Das S."/>
            <person name="Pettersson B.M."/>
            <person name="Behra P.R."/>
            <person name="Ramesh M."/>
            <person name="Dasgupta S."/>
            <person name="Bhattacharya A."/>
            <person name="Kirsebom L.A."/>
        </authorList>
    </citation>
    <scope>NUCLEOTIDE SEQUENCE [LARGE SCALE GENOMIC DNA]</scope>
    <source>
        <strain evidence="2 3">DSM 43826</strain>
    </source>
</reference>
<dbReference type="RefSeq" id="WP_168440019.1">
    <property type="nucleotide sequence ID" value="NZ_JYNL01000009.1"/>
</dbReference>
<dbReference type="Proteomes" id="UP000036513">
    <property type="component" value="Unassembled WGS sequence"/>
</dbReference>
<sequence length="56" mass="6134">MGDDARDDHVHAFEFVGSPQRLPDQISQLPSQPQELRGPIEGPPSPPLQSLPEVYG</sequence>
<evidence type="ECO:0000256" key="1">
    <source>
        <dbReference type="SAM" id="MobiDB-lite"/>
    </source>
</evidence>
<dbReference type="STRING" id="37916.MCHLDSM_01109"/>
<organism evidence="2 3">
    <name type="scientific">Mycolicibacterium chlorophenolicum</name>
    <dbReference type="NCBI Taxonomy" id="37916"/>
    <lineage>
        <taxon>Bacteria</taxon>
        <taxon>Bacillati</taxon>
        <taxon>Actinomycetota</taxon>
        <taxon>Actinomycetes</taxon>
        <taxon>Mycobacteriales</taxon>
        <taxon>Mycobacteriaceae</taxon>
        <taxon>Mycolicibacterium</taxon>
    </lineage>
</organism>
<evidence type="ECO:0000313" key="2">
    <source>
        <dbReference type="EMBL" id="KMO82486.1"/>
    </source>
</evidence>
<proteinExistence type="predicted"/>
<comment type="caution">
    <text evidence="2">The sequence shown here is derived from an EMBL/GenBank/DDBJ whole genome shotgun (WGS) entry which is preliminary data.</text>
</comment>
<feature type="region of interest" description="Disordered" evidence="1">
    <location>
        <begin position="14"/>
        <end position="56"/>
    </location>
</feature>
<keyword evidence="3" id="KW-1185">Reference proteome</keyword>
<feature type="compositionally biased region" description="Polar residues" evidence="1">
    <location>
        <begin position="25"/>
        <end position="34"/>
    </location>
</feature>
<evidence type="ECO:0000313" key="3">
    <source>
        <dbReference type="Proteomes" id="UP000036513"/>
    </source>
</evidence>
<name>A0A0J6ZCQ3_9MYCO</name>
<dbReference type="PATRIC" id="fig|37916.4.peg.988"/>
<protein>
    <submittedName>
        <fullName evidence="2">Uncharacterized protein</fullName>
    </submittedName>
</protein>